<evidence type="ECO:0000313" key="3">
    <source>
        <dbReference type="Proteomes" id="UP000285865"/>
    </source>
</evidence>
<evidence type="ECO:0000259" key="1">
    <source>
        <dbReference type="Pfam" id="PF04230"/>
    </source>
</evidence>
<gene>
    <name evidence="2" type="ORF">DW172_09465</name>
</gene>
<dbReference type="GO" id="GO:0016740">
    <property type="term" value="F:transferase activity"/>
    <property type="evidence" value="ECO:0007669"/>
    <property type="project" value="UniProtKB-KW"/>
</dbReference>
<evidence type="ECO:0000313" key="2">
    <source>
        <dbReference type="EMBL" id="RHI21880.1"/>
    </source>
</evidence>
<accession>A0A414ZL59</accession>
<dbReference type="Pfam" id="PF04230">
    <property type="entry name" value="PS_pyruv_trans"/>
    <property type="match status" value="1"/>
</dbReference>
<comment type="caution">
    <text evidence="2">The sequence shown here is derived from an EMBL/GenBank/DDBJ whole genome shotgun (WGS) entry which is preliminary data.</text>
</comment>
<dbReference type="AlphaFoldDB" id="A0A414ZL59"/>
<sequence length="402" mass="47667">MCKENETMIGIITLYYKNYNIGGLLQAYALQKVLSNLNIESEQVRVWHYKREYITFKNKVSRKICHIIKNPIKEAKVTINNSNLKKRRKLIQDELLVRENLMEQFMDKIPHSNEVYDIYNISESLRLYNGYIVGSDQIWNDDYISQDYMKINMLSFVPNAILKMSYAASIGKHNNFKEWFINDLDYLKKFDAISVREKTANAFLKNRKIESTVTLDPTLLLEKDEWNKFVNKEKLECKSPYVFTYFLGKDKENRIIAEKTAKRNNLSIVNFAHAINYFRDEDKDYGDYKIVEYSPDDFINYIANAKIIITDSFHAAVFSIIFNKEFWVVPRLDDSGISSMNSRLSDLLEIYGMQERYIKTREDVENKNMYKKINYDDVNKHLNEQRKDSIEFIVNSIHKQKN</sequence>
<feature type="domain" description="Polysaccharide pyruvyl transferase" evidence="1">
    <location>
        <begin position="20"/>
        <end position="329"/>
    </location>
</feature>
<keyword evidence="2" id="KW-0808">Transferase</keyword>
<dbReference type="Proteomes" id="UP000285865">
    <property type="component" value="Unassembled WGS sequence"/>
</dbReference>
<organism evidence="2 3">
    <name type="scientific">Agathobacter rectalis</name>
    <dbReference type="NCBI Taxonomy" id="39491"/>
    <lineage>
        <taxon>Bacteria</taxon>
        <taxon>Bacillati</taxon>
        <taxon>Bacillota</taxon>
        <taxon>Clostridia</taxon>
        <taxon>Lachnospirales</taxon>
        <taxon>Lachnospiraceae</taxon>
        <taxon>Agathobacter</taxon>
    </lineage>
</organism>
<reference evidence="2 3" key="1">
    <citation type="submission" date="2018-08" db="EMBL/GenBank/DDBJ databases">
        <title>A genome reference for cultivated species of the human gut microbiota.</title>
        <authorList>
            <person name="Zou Y."/>
            <person name="Xue W."/>
            <person name="Luo G."/>
        </authorList>
    </citation>
    <scope>NUCLEOTIDE SEQUENCE [LARGE SCALE GENOMIC DNA]</scope>
    <source>
        <strain evidence="2 3">AM16-11</strain>
    </source>
</reference>
<dbReference type="InterPro" id="IPR007345">
    <property type="entry name" value="Polysacch_pyruvyl_Trfase"/>
</dbReference>
<dbReference type="EMBL" id="QRKN01000006">
    <property type="protein sequence ID" value="RHI21880.1"/>
    <property type="molecule type" value="Genomic_DNA"/>
</dbReference>
<proteinExistence type="predicted"/>
<protein>
    <submittedName>
        <fullName evidence="2">Polysaccharide pyruvyl transferase family protein</fullName>
    </submittedName>
</protein>
<name>A0A414ZL59_9FIRM</name>